<organism evidence="4 5">
    <name type="scientific">Micractinium conductrix</name>
    <dbReference type="NCBI Taxonomy" id="554055"/>
    <lineage>
        <taxon>Eukaryota</taxon>
        <taxon>Viridiplantae</taxon>
        <taxon>Chlorophyta</taxon>
        <taxon>core chlorophytes</taxon>
        <taxon>Trebouxiophyceae</taxon>
        <taxon>Chlorellales</taxon>
        <taxon>Chlorellaceae</taxon>
        <taxon>Chlorella clade</taxon>
        <taxon>Micractinium</taxon>
    </lineage>
</organism>
<accession>A0A2P6VJ43</accession>
<dbReference type="InterPro" id="IPR050963">
    <property type="entry name" value="Sirohydro_Cobaltochel/CbiX"/>
</dbReference>
<dbReference type="PANTHER" id="PTHR33542">
    <property type="entry name" value="SIROHYDROCHLORIN FERROCHELATASE, CHLOROPLASTIC"/>
    <property type="match status" value="1"/>
</dbReference>
<dbReference type="STRING" id="554055.A0A2P6VJ43"/>
<feature type="region of interest" description="Disordered" evidence="3">
    <location>
        <begin position="1"/>
        <end position="61"/>
    </location>
</feature>
<feature type="compositionally biased region" description="Basic residues" evidence="3">
    <location>
        <begin position="34"/>
        <end position="44"/>
    </location>
</feature>
<gene>
    <name evidence="4" type="ORF">C2E20_2787</name>
</gene>
<evidence type="ECO:0000313" key="5">
    <source>
        <dbReference type="Proteomes" id="UP000239649"/>
    </source>
</evidence>
<reference evidence="4 5" key="1">
    <citation type="journal article" date="2018" name="Plant J.">
        <title>Genome sequences of Chlorella sorokiniana UTEX 1602 and Micractinium conductrix SAG 241.80: implications to maltose excretion by a green alga.</title>
        <authorList>
            <person name="Arriola M.B."/>
            <person name="Velmurugan N."/>
            <person name="Zhang Y."/>
            <person name="Plunkett M.H."/>
            <person name="Hondzo H."/>
            <person name="Barney B.M."/>
        </authorList>
    </citation>
    <scope>NUCLEOTIDE SEQUENCE [LARGE SCALE GENOMIC DNA]</scope>
    <source>
        <strain evidence="4 5">SAG 241.80</strain>
    </source>
</reference>
<keyword evidence="2" id="KW-0456">Lyase</keyword>
<dbReference type="PANTHER" id="PTHR33542:SF3">
    <property type="entry name" value="SIROHYDROCHLORIN FERROCHELATASE, CHLOROPLASTIC"/>
    <property type="match status" value="1"/>
</dbReference>
<dbReference type="GO" id="GO:0046872">
    <property type="term" value="F:metal ion binding"/>
    <property type="evidence" value="ECO:0007669"/>
    <property type="project" value="UniProtKB-KW"/>
</dbReference>
<keyword evidence="1" id="KW-0479">Metal-binding</keyword>
<comment type="caution">
    <text evidence="4">The sequence shown here is derived from an EMBL/GenBank/DDBJ whole genome shotgun (WGS) entry which is preliminary data.</text>
</comment>
<evidence type="ECO:0000256" key="3">
    <source>
        <dbReference type="SAM" id="MobiDB-lite"/>
    </source>
</evidence>
<dbReference type="SUPFAM" id="SSF53800">
    <property type="entry name" value="Chelatase"/>
    <property type="match status" value="1"/>
</dbReference>
<dbReference type="GO" id="GO:0016829">
    <property type="term" value="F:lyase activity"/>
    <property type="evidence" value="ECO:0007669"/>
    <property type="project" value="UniProtKB-KW"/>
</dbReference>
<dbReference type="CDD" id="cd03416">
    <property type="entry name" value="CbiX_SirB_N"/>
    <property type="match status" value="1"/>
</dbReference>
<evidence type="ECO:0000313" key="4">
    <source>
        <dbReference type="EMBL" id="PSC74102.1"/>
    </source>
</evidence>
<protein>
    <submittedName>
        <fullName evidence="4">Sirohydrochlorin ferrochelatase</fullName>
    </submittedName>
</protein>
<sequence length="230" mass="22936">MALRAPSSAAATPCQSHARPRHAAAAPAPPAAHRPQRRQRRQHRAAAASTPAVGSAVQHDQRGSGEQVLAVVVVDHGSRKAESNDALLEFVVLYKQLTGRSLVEAAHMELAEPTVAQAVARCAAAGATRVIVAPYFLSRGRHVQQDIPALAAAAAAEHPGLECVVAEPIGIDSLMAQLIENRVAAAEGSATPARAPAAAAPAAAAAAAVAAAAAAVAATAAAAAGSGALM</sequence>
<evidence type="ECO:0000256" key="1">
    <source>
        <dbReference type="ARBA" id="ARBA00022723"/>
    </source>
</evidence>
<dbReference type="Gene3D" id="3.40.50.1400">
    <property type="match status" value="1"/>
</dbReference>
<dbReference type="InterPro" id="IPR002762">
    <property type="entry name" value="CbiX-like"/>
</dbReference>
<evidence type="ECO:0000256" key="2">
    <source>
        <dbReference type="ARBA" id="ARBA00023239"/>
    </source>
</evidence>
<name>A0A2P6VJ43_9CHLO</name>
<dbReference type="Pfam" id="PF01903">
    <property type="entry name" value="CbiX"/>
    <property type="match status" value="1"/>
</dbReference>
<proteinExistence type="predicted"/>
<feature type="compositionally biased region" description="Low complexity" evidence="3">
    <location>
        <begin position="45"/>
        <end position="57"/>
    </location>
</feature>
<dbReference type="AlphaFoldDB" id="A0A2P6VJ43"/>
<dbReference type="Proteomes" id="UP000239649">
    <property type="component" value="Unassembled WGS sequence"/>
</dbReference>
<dbReference type="OrthoDB" id="3543at2759"/>
<keyword evidence="5" id="KW-1185">Reference proteome</keyword>
<dbReference type="EMBL" id="LHPF02000005">
    <property type="protein sequence ID" value="PSC74102.1"/>
    <property type="molecule type" value="Genomic_DNA"/>
</dbReference>